<dbReference type="PANTHER" id="PTHR43025">
    <property type="entry name" value="MONOGALACTOSYLDIACYLGLYCEROL SYNTHASE"/>
    <property type="match status" value="1"/>
</dbReference>
<protein>
    <submittedName>
        <fullName evidence="7">Glycosyltransferase</fullName>
    </submittedName>
</protein>
<comment type="subcellular location">
    <subcellularLocation>
        <location evidence="1">Membrane</location>
    </subcellularLocation>
</comment>
<dbReference type="InterPro" id="IPR050519">
    <property type="entry name" value="Glycosyltransf_28_UgtP"/>
</dbReference>
<dbReference type="Gene3D" id="3.40.50.2000">
    <property type="entry name" value="Glycogen Phosphorylase B"/>
    <property type="match status" value="1"/>
</dbReference>
<reference evidence="7 8" key="1">
    <citation type="submission" date="2020-07" db="EMBL/GenBank/DDBJ databases">
        <title>Draft whole-genome sequence of Heliobacterium chlorum DSM 3682, type strain.</title>
        <authorList>
            <person name="Kyndt J.A."/>
            <person name="Meyer T.E."/>
            <person name="Imhoff J.F."/>
        </authorList>
    </citation>
    <scope>NUCLEOTIDE SEQUENCE [LARGE SCALE GENOMIC DNA]</scope>
    <source>
        <strain evidence="7 8">DSM 3682</strain>
    </source>
</reference>
<dbReference type="Pfam" id="PF06925">
    <property type="entry name" value="MGDG_synth"/>
    <property type="match status" value="1"/>
</dbReference>
<evidence type="ECO:0000313" key="8">
    <source>
        <dbReference type="Proteomes" id="UP000617402"/>
    </source>
</evidence>
<keyword evidence="3" id="KW-0328">Glycosyltransferase</keyword>
<name>A0ABR7T0T9_HELCL</name>
<dbReference type="EMBL" id="JACVHF010000001">
    <property type="protein sequence ID" value="MBC9783459.1"/>
    <property type="molecule type" value="Genomic_DNA"/>
</dbReference>
<dbReference type="SUPFAM" id="SSF53756">
    <property type="entry name" value="UDP-Glycosyltransferase/glycogen phosphorylase"/>
    <property type="match status" value="1"/>
</dbReference>
<dbReference type="InterPro" id="IPR009695">
    <property type="entry name" value="Diacylglyc_glucosyltr_N"/>
</dbReference>
<comment type="similarity">
    <text evidence="2">Belongs to the glycosyltransferase 28 family.</text>
</comment>
<dbReference type="RefSeq" id="WP_188038568.1">
    <property type="nucleotide sequence ID" value="NZ_JACVHF010000001.1"/>
</dbReference>
<evidence type="ECO:0000256" key="2">
    <source>
        <dbReference type="ARBA" id="ARBA00006962"/>
    </source>
</evidence>
<accession>A0ABR7T0T9</accession>
<evidence type="ECO:0000259" key="6">
    <source>
        <dbReference type="Pfam" id="PF06925"/>
    </source>
</evidence>
<feature type="domain" description="Glycosyl transferase family 28 C-terminal" evidence="5">
    <location>
        <begin position="216"/>
        <end position="355"/>
    </location>
</feature>
<keyword evidence="8" id="KW-1185">Reference proteome</keyword>
<evidence type="ECO:0000313" key="7">
    <source>
        <dbReference type="EMBL" id="MBC9783459.1"/>
    </source>
</evidence>
<dbReference type="PANTHER" id="PTHR43025:SF3">
    <property type="entry name" value="MONOGALACTOSYLDIACYLGLYCEROL SYNTHASE 1, CHLOROPLASTIC"/>
    <property type="match status" value="1"/>
</dbReference>
<organism evidence="7 8">
    <name type="scientific">Heliobacterium chlorum</name>
    <dbReference type="NCBI Taxonomy" id="2698"/>
    <lineage>
        <taxon>Bacteria</taxon>
        <taxon>Bacillati</taxon>
        <taxon>Bacillota</taxon>
        <taxon>Clostridia</taxon>
        <taxon>Eubacteriales</taxon>
        <taxon>Heliobacteriaceae</taxon>
        <taxon>Heliobacterium</taxon>
    </lineage>
</organism>
<comment type="caution">
    <text evidence="7">The sequence shown here is derived from an EMBL/GenBank/DDBJ whole genome shotgun (WGS) entry which is preliminary data.</text>
</comment>
<evidence type="ECO:0000256" key="1">
    <source>
        <dbReference type="ARBA" id="ARBA00004370"/>
    </source>
</evidence>
<keyword evidence="4" id="KW-0808">Transferase</keyword>
<evidence type="ECO:0000256" key="3">
    <source>
        <dbReference type="ARBA" id="ARBA00022676"/>
    </source>
</evidence>
<proteinExistence type="inferred from homology"/>
<sequence length="382" mass="41957">MSSQPEKCDVLILSVEAGTGHAQAARALADALAERGLVSRIEDAFAYGPPWVFDTVIGVYLRLLEQAPSLYSYLYGLAEGPSAGRLGQRILTTYLKIFLGQGLRDLIRQREPRCIICTHPFPVGVLGYFREEGWLQGPIAGVVTDFSIHPFWAFEGVDRYYVAATPLVDQLRTFGIDPKTVQVTGIPIKEDFLRAAPMSRTEAEKALNIPASPKRILVMGGGLGLGPVAEWVSDLTRAPLEDLQIVVVAGKNEELEQRLRQIPAPPERLIVLGYTRQVALLMACSDLFITKPGGLSASEAMAMALPQILLPPLPGQEEVNLRFLVDHQAAWPAEDGDKFIEQVTVLLQDEQRLSACREAARRLGNLLAARKVADDIENIINR</sequence>
<dbReference type="Pfam" id="PF04101">
    <property type="entry name" value="Glyco_tran_28_C"/>
    <property type="match status" value="1"/>
</dbReference>
<evidence type="ECO:0000259" key="5">
    <source>
        <dbReference type="Pfam" id="PF04101"/>
    </source>
</evidence>
<evidence type="ECO:0000256" key="4">
    <source>
        <dbReference type="ARBA" id="ARBA00022679"/>
    </source>
</evidence>
<dbReference type="Proteomes" id="UP000617402">
    <property type="component" value="Unassembled WGS sequence"/>
</dbReference>
<feature type="domain" description="Diacylglycerol glucosyltransferase N-terminal" evidence="6">
    <location>
        <begin position="21"/>
        <end position="188"/>
    </location>
</feature>
<dbReference type="InterPro" id="IPR007235">
    <property type="entry name" value="Glyco_trans_28_C"/>
</dbReference>
<gene>
    <name evidence="7" type="ORF">H1S01_02890</name>
</gene>